<evidence type="ECO:0000313" key="4">
    <source>
        <dbReference type="EMBL" id="NML45682.1"/>
    </source>
</evidence>
<feature type="domain" description="Glycine zipper 2TM" evidence="3">
    <location>
        <begin position="53"/>
        <end position="91"/>
    </location>
</feature>
<evidence type="ECO:0000259" key="3">
    <source>
        <dbReference type="Pfam" id="PF05433"/>
    </source>
</evidence>
<dbReference type="EMBL" id="JABBFX010000001">
    <property type="protein sequence ID" value="NML45682.1"/>
    <property type="molecule type" value="Genomic_DNA"/>
</dbReference>
<comment type="caution">
    <text evidence="4">The sequence shown here is derived from an EMBL/GenBank/DDBJ whole genome shotgun (WGS) entry which is preliminary data.</text>
</comment>
<organism evidence="4 5">
    <name type="scientific">Ramlibacter agri</name>
    <dbReference type="NCBI Taxonomy" id="2728837"/>
    <lineage>
        <taxon>Bacteria</taxon>
        <taxon>Pseudomonadati</taxon>
        <taxon>Pseudomonadota</taxon>
        <taxon>Betaproteobacteria</taxon>
        <taxon>Burkholderiales</taxon>
        <taxon>Comamonadaceae</taxon>
        <taxon>Ramlibacter</taxon>
    </lineage>
</organism>
<comment type="subcellular location">
    <subcellularLocation>
        <location evidence="1">Membrane</location>
    </subcellularLocation>
</comment>
<proteinExistence type="predicted"/>
<gene>
    <name evidence="4" type="ORF">HHL11_18180</name>
</gene>
<protein>
    <submittedName>
        <fullName evidence="4">Glycine zipper 2TM domain-containing protein</fullName>
    </submittedName>
</protein>
<evidence type="ECO:0000256" key="1">
    <source>
        <dbReference type="ARBA" id="ARBA00004370"/>
    </source>
</evidence>
<accession>A0A848H714</accession>
<reference evidence="4 5" key="1">
    <citation type="submission" date="2020-04" db="EMBL/GenBank/DDBJ databases">
        <title>Ramlibacter sp. G-1-2-2 isolated from soil.</title>
        <authorList>
            <person name="Dahal R.H."/>
        </authorList>
    </citation>
    <scope>NUCLEOTIDE SEQUENCE [LARGE SCALE GENOMIC DNA]</scope>
    <source>
        <strain evidence="4 5">G-1-2-2</strain>
    </source>
</reference>
<dbReference type="Proteomes" id="UP000541185">
    <property type="component" value="Unassembled WGS sequence"/>
</dbReference>
<evidence type="ECO:0000313" key="5">
    <source>
        <dbReference type="Proteomes" id="UP000541185"/>
    </source>
</evidence>
<dbReference type="PANTHER" id="PTHR35603:SF2">
    <property type="entry name" value="OUTER MEMBRANE LIPOPROTEIN"/>
    <property type="match status" value="1"/>
</dbReference>
<keyword evidence="5" id="KW-1185">Reference proteome</keyword>
<evidence type="ECO:0000256" key="2">
    <source>
        <dbReference type="ARBA" id="ARBA00023136"/>
    </source>
</evidence>
<dbReference type="AlphaFoldDB" id="A0A848H714"/>
<dbReference type="InterPro" id="IPR051407">
    <property type="entry name" value="Bact_OM_lipoprot/Surf_antigen"/>
</dbReference>
<dbReference type="InterPro" id="IPR008816">
    <property type="entry name" value="Gly_zipper_2TM_dom"/>
</dbReference>
<sequence>MVAPPPPPQPAMAVVYPPWIVQQRGQYVYHPEYRPVMATGDARRCNSANVGRVLGGIVGGVLGNQIGSGNGRTAATVGGAVAGVLVGGEVGRRIDAGNQACVGEVLEVAPVGRRVQWVESRTTYVVTPGRVTERHGAHCRPYTLDMQVGAGWQRTEGVACRRPGGVWVAA</sequence>
<dbReference type="PANTHER" id="PTHR35603">
    <property type="match status" value="1"/>
</dbReference>
<keyword evidence="2" id="KW-0472">Membrane</keyword>
<dbReference type="GO" id="GO:0019867">
    <property type="term" value="C:outer membrane"/>
    <property type="evidence" value="ECO:0007669"/>
    <property type="project" value="InterPro"/>
</dbReference>
<dbReference type="Pfam" id="PF05433">
    <property type="entry name" value="Rick_17kDa_Anti"/>
    <property type="match status" value="1"/>
</dbReference>
<name>A0A848H714_9BURK</name>